<name>V4AF34_LOTGI</name>
<dbReference type="SUPFAM" id="SSF81321">
    <property type="entry name" value="Family A G protein-coupled receptor-like"/>
    <property type="match status" value="1"/>
</dbReference>
<protein>
    <recommendedName>
        <fullName evidence="11">G-protein coupled receptors family 1 profile domain-containing protein</fullName>
    </recommendedName>
</protein>
<evidence type="ECO:0000256" key="4">
    <source>
        <dbReference type="ARBA" id="ARBA00023040"/>
    </source>
</evidence>
<dbReference type="EMBL" id="KB200149">
    <property type="protein sequence ID" value="ESP02649.1"/>
    <property type="molecule type" value="Genomic_DNA"/>
</dbReference>
<dbReference type="KEGG" id="lgi:LOTGIDRAFT_171849"/>
<feature type="transmembrane region" description="Helical" evidence="10">
    <location>
        <begin position="74"/>
        <end position="92"/>
    </location>
</feature>
<evidence type="ECO:0000256" key="2">
    <source>
        <dbReference type="ARBA" id="ARBA00022692"/>
    </source>
</evidence>
<dbReference type="OrthoDB" id="5969463at2759"/>
<evidence type="ECO:0000256" key="6">
    <source>
        <dbReference type="ARBA" id="ARBA00023170"/>
    </source>
</evidence>
<evidence type="ECO:0000256" key="8">
    <source>
        <dbReference type="RuleBase" id="RU000688"/>
    </source>
</evidence>
<dbReference type="AlphaFoldDB" id="V4AF34"/>
<dbReference type="PANTHER" id="PTHR24243:SF224">
    <property type="entry name" value="G-PROTEIN COUPLED RECEPTOR 19-RELATED"/>
    <property type="match status" value="1"/>
</dbReference>
<keyword evidence="3 10" id="KW-1133">Transmembrane helix</keyword>
<organism evidence="12 13">
    <name type="scientific">Lottia gigantea</name>
    <name type="common">Giant owl limpet</name>
    <dbReference type="NCBI Taxonomy" id="225164"/>
    <lineage>
        <taxon>Eukaryota</taxon>
        <taxon>Metazoa</taxon>
        <taxon>Spiralia</taxon>
        <taxon>Lophotrochozoa</taxon>
        <taxon>Mollusca</taxon>
        <taxon>Gastropoda</taxon>
        <taxon>Patellogastropoda</taxon>
        <taxon>Lottioidea</taxon>
        <taxon>Lottiidae</taxon>
        <taxon>Lottia</taxon>
    </lineage>
</organism>
<keyword evidence="7 8" id="KW-0807">Transducer</keyword>
<gene>
    <name evidence="12" type="ORF">LOTGIDRAFT_171849</name>
</gene>
<dbReference type="Proteomes" id="UP000030746">
    <property type="component" value="Unassembled WGS sequence"/>
</dbReference>
<keyword evidence="4 8" id="KW-0297">G-protein coupled receptor</keyword>
<dbReference type="RefSeq" id="XP_009046670.1">
    <property type="nucleotide sequence ID" value="XM_009048422.1"/>
</dbReference>
<sequence length="410" mass="46378">MTDINECDHVLFTDGKNHSIAEVRSQLIELENHEALMKLPAIIFIGVLLLVGLVGNFLVCIVYHLKFPPSTSKYFIMALAVFDLLNCTIAIPAEMVDLRFDFHFNSPYVCRIMRFTISFSTAASACTLLAIATDRYRKICHPFGRQMNSKQTKLGIILAIIGALAVSWPATILYGRSTSIMEGLRVADCAFDDDMINTPYPQIYISVLTAMCLTSVLTLIVLYTLIVMRVWKQKRARGRFQSPVSNGPQEPRCSNFRFNCFEGLENRSESVESDIFSATQDQNDSTEKRKTHSYSVRTTVMLALVTAVFILSFIPFFVLQILKNAIPNFERNLHCNHPAMVSYKFFLRSIFLNSAANPIIYSFCNRQFRTECRDFLGRVCCSRPSDCSRPSSSDEPIEIPEAEKADPKVL</sequence>
<evidence type="ECO:0000256" key="1">
    <source>
        <dbReference type="ARBA" id="ARBA00004141"/>
    </source>
</evidence>
<proteinExistence type="inferred from homology"/>
<feature type="transmembrane region" description="Helical" evidence="10">
    <location>
        <begin position="41"/>
        <end position="62"/>
    </location>
</feature>
<dbReference type="PRINTS" id="PR00237">
    <property type="entry name" value="GPCRRHODOPSN"/>
</dbReference>
<keyword evidence="5 10" id="KW-0472">Membrane</keyword>
<dbReference type="Gene3D" id="1.20.1070.10">
    <property type="entry name" value="Rhodopsin 7-helix transmembrane proteins"/>
    <property type="match status" value="1"/>
</dbReference>
<dbReference type="CDD" id="cd00637">
    <property type="entry name" value="7tm_classA_rhodopsin-like"/>
    <property type="match status" value="1"/>
</dbReference>
<comment type="subcellular location">
    <subcellularLocation>
        <location evidence="1">Membrane</location>
        <topology evidence="1">Multi-pass membrane protein</topology>
    </subcellularLocation>
</comment>
<evidence type="ECO:0000256" key="7">
    <source>
        <dbReference type="ARBA" id="ARBA00023224"/>
    </source>
</evidence>
<dbReference type="GO" id="GO:0004930">
    <property type="term" value="F:G protein-coupled receptor activity"/>
    <property type="evidence" value="ECO:0007669"/>
    <property type="project" value="UniProtKB-KW"/>
</dbReference>
<evidence type="ECO:0000256" key="3">
    <source>
        <dbReference type="ARBA" id="ARBA00022989"/>
    </source>
</evidence>
<feature type="region of interest" description="Disordered" evidence="9">
    <location>
        <begin position="384"/>
        <end position="410"/>
    </location>
</feature>
<feature type="transmembrane region" description="Helical" evidence="10">
    <location>
        <begin position="203"/>
        <end position="231"/>
    </location>
</feature>
<dbReference type="CTD" id="20241930"/>
<evidence type="ECO:0000313" key="12">
    <source>
        <dbReference type="EMBL" id="ESP02649.1"/>
    </source>
</evidence>
<dbReference type="PANTHER" id="PTHR24243">
    <property type="entry name" value="G-PROTEIN COUPLED RECEPTOR"/>
    <property type="match status" value="1"/>
</dbReference>
<keyword evidence="2 8" id="KW-0812">Transmembrane</keyword>
<keyword evidence="13" id="KW-1185">Reference proteome</keyword>
<evidence type="ECO:0000313" key="13">
    <source>
        <dbReference type="Proteomes" id="UP000030746"/>
    </source>
</evidence>
<feature type="compositionally biased region" description="Basic and acidic residues" evidence="9">
    <location>
        <begin position="401"/>
        <end position="410"/>
    </location>
</feature>
<feature type="transmembrane region" description="Helical" evidence="10">
    <location>
        <begin position="299"/>
        <end position="322"/>
    </location>
</feature>
<dbReference type="Pfam" id="PF00001">
    <property type="entry name" value="7tm_1"/>
    <property type="match status" value="1"/>
</dbReference>
<dbReference type="PROSITE" id="PS50262">
    <property type="entry name" value="G_PROTEIN_RECEP_F1_2"/>
    <property type="match status" value="1"/>
</dbReference>
<feature type="transmembrane region" description="Helical" evidence="10">
    <location>
        <begin position="112"/>
        <end position="133"/>
    </location>
</feature>
<dbReference type="GeneID" id="20241930"/>
<dbReference type="PROSITE" id="PS00237">
    <property type="entry name" value="G_PROTEIN_RECEP_F1_1"/>
    <property type="match status" value="1"/>
</dbReference>
<evidence type="ECO:0000259" key="11">
    <source>
        <dbReference type="PROSITE" id="PS50262"/>
    </source>
</evidence>
<dbReference type="InterPro" id="IPR000276">
    <property type="entry name" value="GPCR_Rhodpsn"/>
</dbReference>
<dbReference type="OMA" id="RRVTRMC"/>
<dbReference type="GO" id="GO:0005886">
    <property type="term" value="C:plasma membrane"/>
    <property type="evidence" value="ECO:0007669"/>
    <property type="project" value="TreeGrafter"/>
</dbReference>
<evidence type="ECO:0000256" key="10">
    <source>
        <dbReference type="SAM" id="Phobius"/>
    </source>
</evidence>
<feature type="domain" description="G-protein coupled receptors family 1 profile" evidence="11">
    <location>
        <begin position="55"/>
        <end position="361"/>
    </location>
</feature>
<feature type="compositionally biased region" description="Low complexity" evidence="9">
    <location>
        <begin position="384"/>
        <end position="394"/>
    </location>
</feature>
<dbReference type="InterPro" id="IPR017452">
    <property type="entry name" value="GPCR_Rhodpsn_7TM"/>
</dbReference>
<evidence type="ECO:0000256" key="5">
    <source>
        <dbReference type="ARBA" id="ARBA00023136"/>
    </source>
</evidence>
<evidence type="ECO:0000256" key="9">
    <source>
        <dbReference type="SAM" id="MobiDB-lite"/>
    </source>
</evidence>
<accession>V4AF34</accession>
<reference evidence="12 13" key="1">
    <citation type="journal article" date="2013" name="Nature">
        <title>Insights into bilaterian evolution from three spiralian genomes.</title>
        <authorList>
            <person name="Simakov O."/>
            <person name="Marletaz F."/>
            <person name="Cho S.J."/>
            <person name="Edsinger-Gonzales E."/>
            <person name="Havlak P."/>
            <person name="Hellsten U."/>
            <person name="Kuo D.H."/>
            <person name="Larsson T."/>
            <person name="Lv J."/>
            <person name="Arendt D."/>
            <person name="Savage R."/>
            <person name="Osoegawa K."/>
            <person name="de Jong P."/>
            <person name="Grimwood J."/>
            <person name="Chapman J.A."/>
            <person name="Shapiro H."/>
            <person name="Aerts A."/>
            <person name="Otillar R.P."/>
            <person name="Terry A.Y."/>
            <person name="Boore J.L."/>
            <person name="Grigoriev I.V."/>
            <person name="Lindberg D.R."/>
            <person name="Seaver E.C."/>
            <person name="Weisblat D.A."/>
            <person name="Putnam N.H."/>
            <person name="Rokhsar D.S."/>
        </authorList>
    </citation>
    <scope>NUCLEOTIDE SEQUENCE [LARGE SCALE GENOMIC DNA]</scope>
</reference>
<dbReference type="HOGENOM" id="CLU_035647_1_0_1"/>
<keyword evidence="6 8" id="KW-0675">Receptor</keyword>
<feature type="transmembrane region" description="Helical" evidence="10">
    <location>
        <begin position="154"/>
        <end position="175"/>
    </location>
</feature>
<comment type="similarity">
    <text evidence="8">Belongs to the G-protein coupled receptor 1 family.</text>
</comment>